<name>A0ABU6TMZ2_9FABA</name>
<gene>
    <name evidence="2" type="ORF">PIB30_069747</name>
</gene>
<dbReference type="EMBL" id="JASCZI010091393">
    <property type="protein sequence ID" value="MED6150166.1"/>
    <property type="molecule type" value="Genomic_DNA"/>
</dbReference>
<evidence type="ECO:0000256" key="1">
    <source>
        <dbReference type="SAM" id="MobiDB-lite"/>
    </source>
</evidence>
<reference evidence="2 3" key="1">
    <citation type="journal article" date="2023" name="Plants (Basel)">
        <title>Bridging the Gap: Combining Genomics and Transcriptomics Approaches to Understand Stylosanthes scabra, an Orphan Legume from the Brazilian Caatinga.</title>
        <authorList>
            <person name="Ferreira-Neto J.R.C."/>
            <person name="da Silva M.D."/>
            <person name="Binneck E."/>
            <person name="de Melo N.F."/>
            <person name="da Silva R.H."/>
            <person name="de Melo A.L.T.M."/>
            <person name="Pandolfi V."/>
            <person name="Bustamante F.O."/>
            <person name="Brasileiro-Vidal A.C."/>
            <person name="Benko-Iseppon A.M."/>
        </authorList>
    </citation>
    <scope>NUCLEOTIDE SEQUENCE [LARGE SCALE GENOMIC DNA]</scope>
    <source>
        <tissue evidence="2">Leaves</tissue>
    </source>
</reference>
<evidence type="ECO:0000313" key="3">
    <source>
        <dbReference type="Proteomes" id="UP001341840"/>
    </source>
</evidence>
<feature type="compositionally biased region" description="Polar residues" evidence="1">
    <location>
        <begin position="1"/>
        <end position="10"/>
    </location>
</feature>
<protein>
    <submittedName>
        <fullName evidence="2">Uncharacterized protein</fullName>
    </submittedName>
</protein>
<organism evidence="2 3">
    <name type="scientific">Stylosanthes scabra</name>
    <dbReference type="NCBI Taxonomy" id="79078"/>
    <lineage>
        <taxon>Eukaryota</taxon>
        <taxon>Viridiplantae</taxon>
        <taxon>Streptophyta</taxon>
        <taxon>Embryophyta</taxon>
        <taxon>Tracheophyta</taxon>
        <taxon>Spermatophyta</taxon>
        <taxon>Magnoliopsida</taxon>
        <taxon>eudicotyledons</taxon>
        <taxon>Gunneridae</taxon>
        <taxon>Pentapetalae</taxon>
        <taxon>rosids</taxon>
        <taxon>fabids</taxon>
        <taxon>Fabales</taxon>
        <taxon>Fabaceae</taxon>
        <taxon>Papilionoideae</taxon>
        <taxon>50 kb inversion clade</taxon>
        <taxon>dalbergioids sensu lato</taxon>
        <taxon>Dalbergieae</taxon>
        <taxon>Pterocarpus clade</taxon>
        <taxon>Stylosanthes</taxon>
    </lineage>
</organism>
<comment type="caution">
    <text evidence="2">The sequence shown here is derived from an EMBL/GenBank/DDBJ whole genome shotgun (WGS) entry which is preliminary data.</text>
</comment>
<proteinExistence type="predicted"/>
<sequence length="129" mass="14356">MEQDCNFSLSTTTTTTIAYPPPFEPTDEQTHAAILEDAEGADFTWEQLTSAGLGDVWDVTRASASAAQDIAQGFRKHRDRAHGLSGVGSSESWVPRHTTPEPSMQSTPPQYQMPQQFPQFRHYSHPSYN</sequence>
<feature type="compositionally biased region" description="Low complexity" evidence="1">
    <location>
        <begin position="108"/>
        <end position="120"/>
    </location>
</feature>
<evidence type="ECO:0000313" key="2">
    <source>
        <dbReference type="EMBL" id="MED6150166.1"/>
    </source>
</evidence>
<accession>A0ABU6TMZ2</accession>
<feature type="region of interest" description="Disordered" evidence="1">
    <location>
        <begin position="1"/>
        <end position="27"/>
    </location>
</feature>
<keyword evidence="3" id="KW-1185">Reference proteome</keyword>
<feature type="region of interest" description="Disordered" evidence="1">
    <location>
        <begin position="74"/>
        <end position="129"/>
    </location>
</feature>
<dbReference type="Proteomes" id="UP001341840">
    <property type="component" value="Unassembled WGS sequence"/>
</dbReference>